<evidence type="ECO:0000256" key="3">
    <source>
        <dbReference type="ARBA" id="ARBA00022448"/>
    </source>
</evidence>
<dbReference type="PANTHER" id="PTHR30290:SF9">
    <property type="entry name" value="OLIGOPEPTIDE-BINDING PROTEIN APPA"/>
    <property type="match status" value="1"/>
</dbReference>
<dbReference type="GO" id="GO:0015833">
    <property type="term" value="P:peptide transport"/>
    <property type="evidence" value="ECO:0007669"/>
    <property type="project" value="TreeGrafter"/>
</dbReference>
<evidence type="ECO:0000256" key="2">
    <source>
        <dbReference type="ARBA" id="ARBA00005695"/>
    </source>
</evidence>
<protein>
    <submittedName>
        <fullName evidence="7">ABC transporter substrate-binding protein</fullName>
    </submittedName>
</protein>
<evidence type="ECO:0000313" key="8">
    <source>
        <dbReference type="Proteomes" id="UP001157440"/>
    </source>
</evidence>
<reference evidence="8" key="1">
    <citation type="journal article" date="2019" name="Int. J. Syst. Evol. Microbiol.">
        <title>The Global Catalogue of Microorganisms (GCM) 10K type strain sequencing project: providing services to taxonomists for standard genome sequencing and annotation.</title>
        <authorList>
            <consortium name="The Broad Institute Genomics Platform"/>
            <consortium name="The Broad Institute Genome Sequencing Center for Infectious Disease"/>
            <person name="Wu L."/>
            <person name="Ma J."/>
        </authorList>
    </citation>
    <scope>NUCLEOTIDE SEQUENCE [LARGE SCALE GENOMIC DNA]</scope>
    <source>
        <strain evidence="8">NBRC 103632</strain>
    </source>
</reference>
<comment type="similarity">
    <text evidence="2">Belongs to the bacterial solute-binding protein 5 family.</text>
</comment>
<evidence type="ECO:0000256" key="4">
    <source>
        <dbReference type="ARBA" id="ARBA00022729"/>
    </source>
</evidence>
<dbReference type="InterPro" id="IPR030678">
    <property type="entry name" value="Peptide/Ni-bd"/>
</dbReference>
<evidence type="ECO:0000256" key="1">
    <source>
        <dbReference type="ARBA" id="ARBA00004418"/>
    </source>
</evidence>
<evidence type="ECO:0000256" key="5">
    <source>
        <dbReference type="SAM" id="Phobius"/>
    </source>
</evidence>
<evidence type="ECO:0000259" key="6">
    <source>
        <dbReference type="Pfam" id="PF00496"/>
    </source>
</evidence>
<name>A0AA37WRN5_9HYPH</name>
<feature type="transmembrane region" description="Helical" evidence="5">
    <location>
        <begin position="32"/>
        <end position="50"/>
    </location>
</feature>
<proteinExistence type="inferred from homology"/>
<dbReference type="Proteomes" id="UP001157440">
    <property type="component" value="Unassembled WGS sequence"/>
</dbReference>
<dbReference type="GO" id="GO:0043190">
    <property type="term" value="C:ATP-binding cassette (ABC) transporter complex"/>
    <property type="evidence" value="ECO:0007669"/>
    <property type="project" value="InterPro"/>
</dbReference>
<dbReference type="SUPFAM" id="SSF53850">
    <property type="entry name" value="Periplasmic binding protein-like II"/>
    <property type="match status" value="1"/>
</dbReference>
<dbReference type="PANTHER" id="PTHR30290">
    <property type="entry name" value="PERIPLASMIC BINDING COMPONENT OF ABC TRANSPORTER"/>
    <property type="match status" value="1"/>
</dbReference>
<keyword evidence="8" id="KW-1185">Reference proteome</keyword>
<feature type="domain" description="Solute-binding protein family 5" evidence="6">
    <location>
        <begin position="98"/>
        <end position="473"/>
    </location>
</feature>
<comment type="subcellular location">
    <subcellularLocation>
        <location evidence="1">Periplasm</location>
    </subcellularLocation>
</comment>
<dbReference type="PIRSF" id="PIRSF002741">
    <property type="entry name" value="MppA"/>
    <property type="match status" value="1"/>
</dbReference>
<evidence type="ECO:0000313" key="7">
    <source>
        <dbReference type="EMBL" id="GLS69162.1"/>
    </source>
</evidence>
<dbReference type="InterPro" id="IPR039424">
    <property type="entry name" value="SBP_5"/>
</dbReference>
<dbReference type="GO" id="GO:0030288">
    <property type="term" value="C:outer membrane-bounded periplasmic space"/>
    <property type="evidence" value="ECO:0007669"/>
    <property type="project" value="UniProtKB-ARBA"/>
</dbReference>
<dbReference type="InterPro" id="IPR000914">
    <property type="entry name" value="SBP_5_dom"/>
</dbReference>
<dbReference type="Gene3D" id="3.10.105.10">
    <property type="entry name" value="Dipeptide-binding Protein, Domain 3"/>
    <property type="match status" value="1"/>
</dbReference>
<dbReference type="Gene3D" id="3.40.190.10">
    <property type="entry name" value="Periplasmic binding protein-like II"/>
    <property type="match status" value="1"/>
</dbReference>
<dbReference type="CDD" id="cd08498">
    <property type="entry name" value="PBP2_NikA_DppA_OppA_like_2"/>
    <property type="match status" value="1"/>
</dbReference>
<accession>A0AA37WRN5</accession>
<dbReference type="Pfam" id="PF00496">
    <property type="entry name" value="SBP_bac_5"/>
    <property type="match status" value="1"/>
</dbReference>
<keyword evidence="5" id="KW-0812">Transmembrane</keyword>
<dbReference type="EMBL" id="BSPL01000010">
    <property type="protein sequence ID" value="GLS69162.1"/>
    <property type="molecule type" value="Genomic_DNA"/>
</dbReference>
<dbReference type="GO" id="GO:1904680">
    <property type="term" value="F:peptide transmembrane transporter activity"/>
    <property type="evidence" value="ECO:0007669"/>
    <property type="project" value="TreeGrafter"/>
</dbReference>
<gene>
    <name evidence="7" type="ORF">GCM10007890_11740</name>
</gene>
<comment type="caution">
    <text evidence="7">The sequence shown here is derived from an EMBL/GenBank/DDBJ whole genome shotgun (WGS) entry which is preliminary data.</text>
</comment>
<keyword evidence="5" id="KW-0472">Membrane</keyword>
<keyword evidence="4" id="KW-0732">Signal</keyword>
<keyword evidence="3" id="KW-0813">Transport</keyword>
<keyword evidence="5" id="KW-1133">Transmembrane helix</keyword>
<dbReference type="AlphaFoldDB" id="A0AA37WRN5"/>
<sequence length="562" mass="61783">MLADAAVTPPGLPAGGAFTVSEIRLSRSALKILARGVSAVAVATFAFAALPAQAANVFRFAFQGDLKSLDPYSLKESFTEGMQEAAYEPLVTLDKNLKFAPALAESWETPEPTRWRFHLRKNVKFHDGSPFTADDVLFSAQRVRATGSNFTTNVPADAEFVKVDDFTVDMVLKKPNPIAIAQFPTWVIMSKAWSEKNGVVQPTPPNASSPSYATLHENGTGPFVIAEHQPGVRTVFKKFDGYWGKVESNLDEAILTTIANPATRVAALLSGEVDWIDPVPLQDQQRVNASGTATVMAGPELRTIFLGMDQDRDELKDSSVKGKNPFKDIKVREAFYLAIDEDTIAKRVMRGQAVPSALMIAPALYDRGAEFKRPATDLKKAKELMAQAGYPDGFSLTMDCPNDRYVNDEAICQAVVSMLARINVKVNLNAQPKAKYFAKVLAPNYDTSFYLLGWTPSSLDSHNILYEIVGCRKPGDKSGRGGWNLAGYCDPKIDEIADKVEGETDKTKRDALIKEGFDVLNADWGYIPLHQQALAWGVSKKVHLTQRADNLLLLYWVSKDPQ</sequence>
<organism evidence="7 8">
    <name type="scientific">Methylobacterium tardum</name>
    <dbReference type="NCBI Taxonomy" id="374432"/>
    <lineage>
        <taxon>Bacteria</taxon>
        <taxon>Pseudomonadati</taxon>
        <taxon>Pseudomonadota</taxon>
        <taxon>Alphaproteobacteria</taxon>
        <taxon>Hyphomicrobiales</taxon>
        <taxon>Methylobacteriaceae</taxon>
        <taxon>Methylobacterium</taxon>
    </lineage>
</organism>